<dbReference type="GeneID" id="34519228"/>
<evidence type="ECO:0008006" key="16">
    <source>
        <dbReference type="Google" id="ProtNLM"/>
    </source>
</evidence>
<keyword evidence="6" id="KW-0547">Nucleotide-binding</keyword>
<keyword evidence="4 11" id="KW-0812">Transmembrane</keyword>
<evidence type="ECO:0000256" key="5">
    <source>
        <dbReference type="ARBA" id="ARBA00022737"/>
    </source>
</evidence>
<dbReference type="InterPro" id="IPR036640">
    <property type="entry name" value="ABC1_TM_sf"/>
</dbReference>
<dbReference type="GO" id="GO:0008559">
    <property type="term" value="F:ABC-type xenobiotic transporter activity"/>
    <property type="evidence" value="ECO:0007669"/>
    <property type="project" value="TreeGrafter"/>
</dbReference>
<evidence type="ECO:0000256" key="8">
    <source>
        <dbReference type="ARBA" id="ARBA00022989"/>
    </source>
</evidence>
<feature type="compositionally biased region" description="Low complexity" evidence="10">
    <location>
        <begin position="481"/>
        <end position="507"/>
    </location>
</feature>
<dbReference type="GO" id="GO:0005886">
    <property type="term" value="C:plasma membrane"/>
    <property type="evidence" value="ECO:0007669"/>
    <property type="project" value="TreeGrafter"/>
</dbReference>
<keyword evidence="5" id="KW-0677">Repeat</keyword>
<feature type="region of interest" description="Disordered" evidence="10">
    <location>
        <begin position="477"/>
        <end position="518"/>
    </location>
</feature>
<dbReference type="FunFam" id="3.40.50.300:FF:001750">
    <property type="entry name" value="ATP-binding cassette transporter"/>
    <property type="match status" value="1"/>
</dbReference>
<dbReference type="InterPro" id="IPR017871">
    <property type="entry name" value="ABC_transporter-like_CS"/>
</dbReference>
<evidence type="ECO:0000313" key="15">
    <source>
        <dbReference type="Proteomes" id="UP000019384"/>
    </source>
</evidence>
<feature type="domain" description="ABC transmembrane type-1" evidence="13">
    <location>
        <begin position="802"/>
        <end position="1079"/>
    </location>
</feature>
<dbReference type="CDD" id="cd18597">
    <property type="entry name" value="ABC_6TM_YOR1_D1_like"/>
    <property type="match status" value="1"/>
</dbReference>
<keyword evidence="9 11" id="KW-0472">Membrane</keyword>
<feature type="transmembrane region" description="Helical" evidence="11">
    <location>
        <begin position="837"/>
        <end position="862"/>
    </location>
</feature>
<feature type="domain" description="ABC transporter" evidence="12">
    <location>
        <begin position="1118"/>
        <end position="1367"/>
    </location>
</feature>
<dbReference type="PROSITE" id="PS00211">
    <property type="entry name" value="ABC_TRANSPORTER_1"/>
    <property type="match status" value="2"/>
</dbReference>
<dbReference type="GO" id="GO:0005524">
    <property type="term" value="F:ATP binding"/>
    <property type="evidence" value="ECO:0007669"/>
    <property type="project" value="UniProtKB-KW"/>
</dbReference>
<feature type="transmembrane region" description="Helical" evidence="11">
    <location>
        <begin position="1022"/>
        <end position="1042"/>
    </location>
</feature>
<keyword evidence="7" id="KW-0067">ATP-binding</keyword>
<dbReference type="CDD" id="cd18606">
    <property type="entry name" value="ABC_6TM_YOR1_D2_like"/>
    <property type="match status" value="1"/>
</dbReference>
<dbReference type="STRING" id="1382522.W6MHP5"/>
<dbReference type="OrthoDB" id="6500128at2759"/>
<dbReference type="PROSITE" id="PS50893">
    <property type="entry name" value="ABC_TRANSPORTER_2"/>
    <property type="match status" value="2"/>
</dbReference>
<proteinExistence type="inferred from homology"/>
<dbReference type="SMART" id="SM00382">
    <property type="entry name" value="AAA"/>
    <property type="match status" value="2"/>
</dbReference>
<dbReference type="SUPFAM" id="SSF52540">
    <property type="entry name" value="P-loop containing nucleoside triphosphate hydrolases"/>
    <property type="match status" value="2"/>
</dbReference>
<evidence type="ECO:0000256" key="1">
    <source>
        <dbReference type="ARBA" id="ARBA00004141"/>
    </source>
</evidence>
<feature type="transmembrane region" description="Helical" evidence="11">
    <location>
        <begin position="914"/>
        <end position="933"/>
    </location>
</feature>
<dbReference type="FunFam" id="1.20.1560.10:FF:000013">
    <property type="entry name" value="ABC transporter C family member 2"/>
    <property type="match status" value="1"/>
</dbReference>
<evidence type="ECO:0000256" key="11">
    <source>
        <dbReference type="SAM" id="Phobius"/>
    </source>
</evidence>
<feature type="transmembrane region" description="Helical" evidence="11">
    <location>
        <begin position="254"/>
        <end position="271"/>
    </location>
</feature>
<feature type="domain" description="ABC transmembrane type-1" evidence="13">
    <location>
        <begin position="122"/>
        <end position="395"/>
    </location>
</feature>
<keyword evidence="3" id="KW-0813">Transport</keyword>
<dbReference type="Pfam" id="PF00005">
    <property type="entry name" value="ABC_tran"/>
    <property type="match status" value="2"/>
</dbReference>
<keyword evidence="8 11" id="KW-1133">Transmembrane helix</keyword>
<dbReference type="RefSeq" id="XP_022457840.1">
    <property type="nucleotide sequence ID" value="XM_022604016.1"/>
</dbReference>
<dbReference type="GO" id="GO:0016887">
    <property type="term" value="F:ATP hydrolysis activity"/>
    <property type="evidence" value="ECO:0007669"/>
    <property type="project" value="InterPro"/>
</dbReference>
<comment type="subcellular location">
    <subcellularLocation>
        <location evidence="1">Membrane</location>
        <topology evidence="1">Multi-pass membrane protein</topology>
    </subcellularLocation>
</comment>
<dbReference type="InterPro" id="IPR027417">
    <property type="entry name" value="P-loop_NTPase"/>
</dbReference>
<evidence type="ECO:0000256" key="10">
    <source>
        <dbReference type="SAM" id="MobiDB-lite"/>
    </source>
</evidence>
<evidence type="ECO:0000256" key="3">
    <source>
        <dbReference type="ARBA" id="ARBA00022448"/>
    </source>
</evidence>
<dbReference type="PROSITE" id="PS50929">
    <property type="entry name" value="ABC_TM1F"/>
    <property type="match status" value="2"/>
</dbReference>
<gene>
    <name evidence="14" type="ORF">KUCA_T00001799001</name>
</gene>
<dbReference type="FunFam" id="3.40.50.300:FF:000565">
    <property type="entry name" value="ABC bile acid transporter"/>
    <property type="match status" value="1"/>
</dbReference>
<dbReference type="InterPro" id="IPR011527">
    <property type="entry name" value="ABC1_TM_dom"/>
</dbReference>
<reference evidence="14" key="1">
    <citation type="submission" date="2013-12" db="EMBL/GenBank/DDBJ databases">
        <authorList>
            <person name="Genoscope - CEA"/>
        </authorList>
    </citation>
    <scope>NUCLEOTIDE SEQUENCE</scope>
    <source>
        <strain evidence="14">CBS 1993</strain>
    </source>
</reference>
<feature type="transmembrane region" description="Helical" evidence="11">
    <location>
        <begin position="336"/>
        <end position="358"/>
    </location>
</feature>
<feature type="transmembrane region" description="Helical" evidence="11">
    <location>
        <begin position="939"/>
        <end position="956"/>
    </location>
</feature>
<comment type="similarity">
    <text evidence="2">Belongs to the ABC transporter superfamily. ABCC family. Conjugate transporter (TC 3.A.1.208) subfamily.</text>
</comment>
<sequence length="1378" mass="154506">MMATQKPQRRLITWLLNKRVPPIPSEEEKRVLPEAAAGLINRTLVIWAFPFMMTGYKRLITENDLYLVPENAKVDNMDIIFQRNFSARMAKSAPGEYSRWILMLSLWDTFKWEYVWCIWWKLLSDLLSVTSPLLSRELIRYVETRTKPVGVGVGYAIGTTLFIFFRGLLQAHFFTGGQSVGIKMRSVLTKAVFDKSFQLDEAGRHEFPTSTITSIMGTDLARIEFALTYMGNIITLPITFCISLAFLIVYIGPVSLSGVAVFLLIMFLVVYQTKYLMQFRRRASLFTDQRVSYVKELLNNIKMIKYYSWEDSYIAKVTKIRNAEMSELMKIQSGRAIAVALTLSIPYLSSMVAFLAMWGVEGLRSVADIFTSLTFFNVLAQQVLIVPMSLSSTADMIVGLERTRKLLLCNEIDPAEDYKNLDYPEDRGGDSAIIMKEASFAWGHFEDEDNTKKKKTESLEQGTITMIEHSESSNKLLENLPHSSNSSSSCQPSTHSTNSNHSQTSISETEKLSGLPDPSIGHNRFTGLHNVNLDLARGEFVVITGMIGCGKTSLLNAMARRMKQESGLLEVNGSLLLCGFPWVQNQTVRENITFGKPFDQDKYDTVIHACALEDDLKLFEAGDMTEVGERGITLSGGQKARLNLARAVYADPDILLLDDVLSAVDARVGKHIMNECILGILKDRTRVLATHQLSLIGAANRVVFLDGDGEVAIGSIDELKATRPNFVKLMEYSNQHDKANKAAESEEEQLKTIQVISRQQSNLKESGTLIKAEQLSQGVGLLVYRRFIWLGAGKLGIFAIPLVLLAVVLSSFMQMFSNVWLSFWTESKFPISNGTYIGLYVLFTCLILIFVAILFALMAYITNRSAELLNVRSMIKILHAPMSYFDTTPMGRIINRFTKDTDVADNELTNQVRLLIYAFALIVATLIMCIIYIPWFAIAIPPLLLVYVIMSDFYLASSKPVKNLEAIKRSFVYNNFNESLTGMETIKAYGLTAVRRFMETNAQSLDRMNEASFLQLATRNWIAVYINVISTSVVFLVAILSVTGAFSIGAASVGLLMSYTLQISGYLSFVIRSITMVEGYMVSVQRLVEYAYDLVQEADYESSPGNEVADSWPTSGAIEFQNVSMRYRPTLPIVLKNVSFAAEASEKIGICGRTGAGKSTITSALYRFVEIEEGGKMLIDGVDISKIGLRPLRSRLSIIPQDPVLFKGTIRENLDPFKQKTDNQLWDALRRSGVVEETQLALAKSQNNEGKFEMHKFHLDQHVEDGGSNFSLGERQLIALARALVRDSKILILDEATSSVDYETDSKIQKTIATEFAACTILCVAHRLKTIVNYDRIMVLDKGEIIEMDKPWKLFQTGGVFRDMCDKSGIVEEDFETK</sequence>
<organism evidence="14 15">
    <name type="scientific">Kuraishia capsulata CBS 1993</name>
    <dbReference type="NCBI Taxonomy" id="1382522"/>
    <lineage>
        <taxon>Eukaryota</taxon>
        <taxon>Fungi</taxon>
        <taxon>Dikarya</taxon>
        <taxon>Ascomycota</taxon>
        <taxon>Saccharomycotina</taxon>
        <taxon>Pichiomycetes</taxon>
        <taxon>Pichiales</taxon>
        <taxon>Pichiaceae</taxon>
        <taxon>Kuraishia</taxon>
    </lineage>
</organism>
<dbReference type="InterPro" id="IPR050173">
    <property type="entry name" value="ABC_transporter_C-like"/>
</dbReference>
<feature type="domain" description="ABC transporter" evidence="12">
    <location>
        <begin position="507"/>
        <end position="732"/>
    </location>
</feature>
<dbReference type="CDD" id="cd03244">
    <property type="entry name" value="ABCC_MRP_domain2"/>
    <property type="match status" value="1"/>
</dbReference>
<dbReference type="CDD" id="cd03250">
    <property type="entry name" value="ABCC_MRP_domain1"/>
    <property type="match status" value="1"/>
</dbReference>
<feature type="transmembrane region" description="Helical" evidence="11">
    <location>
        <begin position="795"/>
        <end position="817"/>
    </location>
</feature>
<evidence type="ECO:0000256" key="9">
    <source>
        <dbReference type="ARBA" id="ARBA00023136"/>
    </source>
</evidence>
<dbReference type="Proteomes" id="UP000019384">
    <property type="component" value="Unassembled WGS sequence"/>
</dbReference>
<dbReference type="InterPro" id="IPR003439">
    <property type="entry name" value="ABC_transporter-like_ATP-bd"/>
</dbReference>
<dbReference type="InterPro" id="IPR003593">
    <property type="entry name" value="AAA+_ATPase"/>
</dbReference>
<evidence type="ECO:0000256" key="6">
    <source>
        <dbReference type="ARBA" id="ARBA00022741"/>
    </source>
</evidence>
<dbReference type="Gene3D" id="3.40.50.300">
    <property type="entry name" value="P-loop containing nucleotide triphosphate hydrolases"/>
    <property type="match status" value="2"/>
</dbReference>
<reference evidence="14" key="2">
    <citation type="submission" date="2014-02" db="EMBL/GenBank/DDBJ databases">
        <title>Complete DNA sequence of /Kuraishia capsulata/ illustrates novel genomic features among budding yeasts (/Saccharomycotina/).</title>
        <authorList>
            <person name="Morales L."/>
            <person name="Noel B."/>
            <person name="Porcel B."/>
            <person name="Marcet-Houben M."/>
            <person name="Hullo M-F."/>
            <person name="Sacerdot C."/>
            <person name="Tekaia F."/>
            <person name="Leh-Louis V."/>
            <person name="Despons L."/>
            <person name="Khanna V."/>
            <person name="Aury J-M."/>
            <person name="Barbe V."/>
            <person name="Couloux A."/>
            <person name="Labadie K."/>
            <person name="Pelletier E."/>
            <person name="Souciet J-L."/>
            <person name="Boekhout T."/>
            <person name="Gabaldon T."/>
            <person name="Wincker P."/>
            <person name="Dujon B."/>
        </authorList>
    </citation>
    <scope>NUCLEOTIDE SEQUENCE</scope>
    <source>
        <strain evidence="14">CBS 1993</strain>
    </source>
</reference>
<evidence type="ECO:0000259" key="12">
    <source>
        <dbReference type="PROSITE" id="PS50893"/>
    </source>
</evidence>
<dbReference type="EMBL" id="HG793126">
    <property type="protein sequence ID" value="CDK25829.1"/>
    <property type="molecule type" value="Genomic_DNA"/>
</dbReference>
<evidence type="ECO:0000256" key="4">
    <source>
        <dbReference type="ARBA" id="ARBA00022692"/>
    </source>
</evidence>
<dbReference type="PANTHER" id="PTHR24223:SF456">
    <property type="entry name" value="MULTIDRUG RESISTANCE-ASSOCIATED PROTEIN LETHAL(2)03659"/>
    <property type="match status" value="1"/>
</dbReference>
<dbReference type="PANTHER" id="PTHR24223">
    <property type="entry name" value="ATP-BINDING CASSETTE SUB-FAMILY C"/>
    <property type="match status" value="1"/>
</dbReference>
<accession>W6MHP5</accession>
<feature type="transmembrane region" description="Helical" evidence="11">
    <location>
        <begin position="378"/>
        <end position="398"/>
    </location>
</feature>
<dbReference type="HOGENOM" id="CLU_000604_27_1_1"/>
<keyword evidence="15" id="KW-1185">Reference proteome</keyword>
<evidence type="ECO:0000256" key="7">
    <source>
        <dbReference type="ARBA" id="ARBA00022840"/>
    </source>
</evidence>
<dbReference type="GO" id="GO:0000329">
    <property type="term" value="C:fungal-type vacuole membrane"/>
    <property type="evidence" value="ECO:0007669"/>
    <property type="project" value="UniProtKB-ARBA"/>
</dbReference>
<dbReference type="SUPFAM" id="SSF90123">
    <property type="entry name" value="ABC transporter transmembrane region"/>
    <property type="match status" value="2"/>
</dbReference>
<feature type="transmembrane region" description="Helical" evidence="11">
    <location>
        <begin position="1048"/>
        <end position="1071"/>
    </location>
</feature>
<evidence type="ECO:0000259" key="13">
    <source>
        <dbReference type="PROSITE" id="PS50929"/>
    </source>
</evidence>
<evidence type="ECO:0000256" key="2">
    <source>
        <dbReference type="ARBA" id="ARBA00009726"/>
    </source>
</evidence>
<dbReference type="Gene3D" id="1.20.1560.10">
    <property type="entry name" value="ABC transporter type 1, transmembrane domain"/>
    <property type="match status" value="2"/>
</dbReference>
<dbReference type="Pfam" id="PF00664">
    <property type="entry name" value="ABC_membrane"/>
    <property type="match status" value="2"/>
</dbReference>
<protein>
    <recommendedName>
        <fullName evidence="16">Oligomycin resistance ATP-dependent permease YOR1</fullName>
    </recommendedName>
</protein>
<name>W6MHP5_9ASCO</name>
<evidence type="ECO:0000313" key="14">
    <source>
        <dbReference type="EMBL" id="CDK25829.1"/>
    </source>
</evidence>